<accession>A0A913ZKK0</accession>
<dbReference type="SUPFAM" id="SSF81321">
    <property type="entry name" value="Family A G protein-coupled receptor-like"/>
    <property type="match status" value="1"/>
</dbReference>
<feature type="transmembrane region" description="Helical" evidence="8">
    <location>
        <begin position="988"/>
        <end position="1015"/>
    </location>
</feature>
<evidence type="ECO:0000256" key="5">
    <source>
        <dbReference type="ARBA" id="ARBA00023157"/>
    </source>
</evidence>
<evidence type="ECO:0000259" key="10">
    <source>
        <dbReference type="PROSITE" id="PS50261"/>
    </source>
</evidence>
<organism evidence="13 14">
    <name type="scientific">Patiria miniata</name>
    <name type="common">Bat star</name>
    <name type="synonym">Asterina miniata</name>
    <dbReference type="NCBI Taxonomy" id="46514"/>
    <lineage>
        <taxon>Eukaryota</taxon>
        <taxon>Metazoa</taxon>
        <taxon>Echinodermata</taxon>
        <taxon>Eleutherozoa</taxon>
        <taxon>Asterozoa</taxon>
        <taxon>Asteroidea</taxon>
        <taxon>Valvatacea</taxon>
        <taxon>Valvatida</taxon>
        <taxon>Asterinidae</taxon>
        <taxon>Patiria</taxon>
    </lineage>
</organism>
<feature type="disulfide bond" evidence="6">
    <location>
        <begin position="233"/>
        <end position="243"/>
    </location>
</feature>
<feature type="compositionally biased region" description="Polar residues" evidence="7">
    <location>
        <begin position="1122"/>
        <end position="1139"/>
    </location>
</feature>
<dbReference type="RefSeq" id="XP_038051844.1">
    <property type="nucleotide sequence ID" value="XM_038195916.1"/>
</dbReference>
<dbReference type="GO" id="GO:0016020">
    <property type="term" value="C:membrane"/>
    <property type="evidence" value="ECO:0007669"/>
    <property type="project" value="UniProtKB-SubCell"/>
</dbReference>
<dbReference type="AlphaFoldDB" id="A0A913ZKK0"/>
<dbReference type="InterPro" id="IPR036024">
    <property type="entry name" value="Somatomedin_B-like_dom_sf"/>
</dbReference>
<dbReference type="CDD" id="cd15039">
    <property type="entry name" value="7tmB3_Methuselah-like"/>
    <property type="match status" value="1"/>
</dbReference>
<dbReference type="RefSeq" id="XP_038051843.1">
    <property type="nucleotide sequence ID" value="XM_038195915.1"/>
</dbReference>
<dbReference type="PROSITE" id="PS00524">
    <property type="entry name" value="SMB_1"/>
    <property type="match status" value="1"/>
</dbReference>
<dbReference type="InterPro" id="IPR001190">
    <property type="entry name" value="SRCR"/>
</dbReference>
<feature type="transmembrane region" description="Helical" evidence="8">
    <location>
        <begin position="1062"/>
        <end position="1087"/>
    </location>
</feature>
<evidence type="ECO:0000259" key="11">
    <source>
        <dbReference type="PROSITE" id="PS50287"/>
    </source>
</evidence>
<dbReference type="InterPro" id="IPR017981">
    <property type="entry name" value="GPCR_2-like_7TM"/>
</dbReference>
<reference evidence="13" key="1">
    <citation type="submission" date="2022-11" db="UniProtKB">
        <authorList>
            <consortium name="EnsemblMetazoa"/>
        </authorList>
    </citation>
    <scope>IDENTIFICATION</scope>
</reference>
<dbReference type="PRINTS" id="PR00249">
    <property type="entry name" value="GPCRSECRETIN"/>
</dbReference>
<sequence length="1139" mass="123853">MRLRGWNIVLIVLSLVSPSCLQFTLTTGRISTDDFRLVGGSALNEGRLQIRHPPDGSWSTVCTDVSAIDDAIAFALCARVGYQLACEYGAGDEFGSAGPIADLGPIEEVIFGACELGPTFTEQDCEITGFPSGSDACPPNSQDFWLHCASGPGDLELRLAYPLSHYTGTVQARCRGTQAWSSVCSTSSWDRRDAEVACRHLGFSFVAERAVTSSSKLDPASIPARVVISEFGCAGNETDLLQCGLGLTRSSCTVFPRLSCGIETTKYGPDVGLCGNRHLCGPNCTQQRDTTNFPRSNCHCDDACVVFGDCCYDYQANCNPESRDPPTSLNGLPIGWYDCVDVPGFDTTFDGYYLVQICPDSWYGSEVRELCELPANDSDVFRSIPVYNNATFAQYKNIYCALCHGESHEEVISWTVEARYSRHGAGAPFLPNFGLGPPGLGGVYTGKFVVSTPELPGVDLRRCSVPAIDTCLEEYRGSETERGCKEFAASVMYRPSAFSGSITNYRNAYCSRCNNLALTLGDSCDYDYCEDVCGEGPWSRCNRRCASPEGFLTIDVLFNFRSEGSSMTGTVSCATGEVYDPFLGSCRLLSCSPGYEVKGGECVKIVAPPTIKPDQPDVGGAFAYNPNNTVNVELVDCLRSLFGQKSQSIVYWDATVDNSSLTRTVNLLAGNETAVDDLNSALSRLANSSWCNVTQVAFFLEFMSVLPVAYCLEFTATGLSLFEGYFGSDNTTKVTRVSQFDYDTSVGVYNLSAIDIVCLGSNLTCPSIVTLTSTDISMFENGNETVVVYMHSGLVLPVGSYVILADGSVVVCSDVVIVTPTPGPPTATELAYRYLYLVLTILSLMALLVTFVVYTLLPALRNLAGLCIMNFVVALFLANLLLLLNGFFVEVPALCLVAAPLIHLTWLAAFMWMLTLSLNVARTITSKVIDKSKASATRPLLLYMLFAWGTSLVIVCVCIALHFCQCAGSGPIYASEISCYIVNSKVNLYAFGVPVALTLTISICLFVFTVVNLRISRSSTRMARNETRIQEAKVEFVIYVRLSVLMGVSWIFGFLTQVVQGYAMLFIFVILNSLQGFLIFLSFCFTARVRGLLAERFGGGCRSPKRQKTRRRAAAHLDTGDTHSQTNPSHTANTYTTKL</sequence>
<dbReference type="PROSITE" id="PS50261">
    <property type="entry name" value="G_PROTEIN_RECEP_F2_4"/>
    <property type="match status" value="1"/>
</dbReference>
<name>A0A913ZKK0_PATMI</name>
<dbReference type="Gene3D" id="1.20.1070.10">
    <property type="entry name" value="Rhodopsin 7-helix transmembrane proteins"/>
    <property type="match status" value="1"/>
</dbReference>
<dbReference type="Gene3D" id="4.10.410.20">
    <property type="match status" value="1"/>
</dbReference>
<dbReference type="GeneID" id="119724728"/>
<dbReference type="Pfam" id="PF00002">
    <property type="entry name" value="7tm_2"/>
    <property type="match status" value="1"/>
</dbReference>
<dbReference type="PROSITE" id="PS50287">
    <property type="entry name" value="SRCR_2"/>
    <property type="match status" value="2"/>
</dbReference>
<evidence type="ECO:0000256" key="8">
    <source>
        <dbReference type="SAM" id="Phobius"/>
    </source>
</evidence>
<evidence type="ECO:0000256" key="4">
    <source>
        <dbReference type="ARBA" id="ARBA00023136"/>
    </source>
</evidence>
<evidence type="ECO:0000256" key="3">
    <source>
        <dbReference type="ARBA" id="ARBA00022989"/>
    </source>
</evidence>
<dbReference type="GO" id="GO:0007166">
    <property type="term" value="P:cell surface receptor signaling pathway"/>
    <property type="evidence" value="ECO:0007669"/>
    <property type="project" value="InterPro"/>
</dbReference>
<feature type="chain" id="PRO_5038275630" evidence="9">
    <location>
        <begin position="23"/>
        <end position="1139"/>
    </location>
</feature>
<keyword evidence="2 8" id="KW-0812">Transmembrane</keyword>
<evidence type="ECO:0000256" key="7">
    <source>
        <dbReference type="SAM" id="MobiDB-lite"/>
    </source>
</evidence>
<feature type="region of interest" description="Disordered" evidence="7">
    <location>
        <begin position="1103"/>
        <end position="1139"/>
    </location>
</feature>
<evidence type="ECO:0000313" key="13">
    <source>
        <dbReference type="EnsemblMetazoa" id="XP_038051844.1"/>
    </source>
</evidence>
<feature type="domain" description="SRCR" evidence="11">
    <location>
        <begin position="157"/>
        <end position="261"/>
    </location>
</feature>
<feature type="transmembrane region" description="Helical" evidence="8">
    <location>
        <begin position="834"/>
        <end position="856"/>
    </location>
</feature>
<dbReference type="Pfam" id="PF00530">
    <property type="entry name" value="SRCR"/>
    <property type="match status" value="1"/>
</dbReference>
<feature type="transmembrane region" description="Helical" evidence="8">
    <location>
        <begin position="896"/>
        <end position="920"/>
    </location>
</feature>
<dbReference type="PROSITE" id="PS50958">
    <property type="entry name" value="SMB_2"/>
    <property type="match status" value="1"/>
</dbReference>
<feature type="domain" description="SMB" evidence="12">
    <location>
        <begin position="276"/>
        <end position="323"/>
    </location>
</feature>
<evidence type="ECO:0000256" key="2">
    <source>
        <dbReference type="ARBA" id="ARBA00022692"/>
    </source>
</evidence>
<keyword evidence="4 8" id="KW-0472">Membrane</keyword>
<dbReference type="SUPFAM" id="SSF90188">
    <property type="entry name" value="Somatomedin B domain"/>
    <property type="match status" value="1"/>
</dbReference>
<dbReference type="PANTHER" id="PTHR45902">
    <property type="entry name" value="LATROPHILIN RECEPTOR-LIKE PROTEIN A"/>
    <property type="match status" value="1"/>
</dbReference>
<keyword evidence="14" id="KW-1185">Reference proteome</keyword>
<dbReference type="GO" id="GO:0004930">
    <property type="term" value="F:G protein-coupled receptor activity"/>
    <property type="evidence" value="ECO:0007669"/>
    <property type="project" value="InterPro"/>
</dbReference>
<dbReference type="EnsemblMetazoa" id="XM_038195916.1">
    <property type="protein sequence ID" value="XP_038051844.1"/>
    <property type="gene ID" value="LOC119724728"/>
</dbReference>
<feature type="transmembrane region" description="Helical" evidence="8">
    <location>
        <begin position="1036"/>
        <end position="1056"/>
    </location>
</feature>
<protein>
    <submittedName>
        <fullName evidence="13">Uncharacterized protein</fullName>
    </submittedName>
</protein>
<dbReference type="Gene3D" id="3.10.250.10">
    <property type="entry name" value="SRCR-like domain"/>
    <property type="match status" value="2"/>
</dbReference>
<dbReference type="PANTHER" id="PTHR45902:SF1">
    <property type="entry name" value="LATROPHILIN RECEPTOR-LIKE PROTEIN A"/>
    <property type="match status" value="1"/>
</dbReference>
<dbReference type="SMART" id="SM00202">
    <property type="entry name" value="SR"/>
    <property type="match status" value="2"/>
</dbReference>
<dbReference type="SUPFAM" id="SSF56487">
    <property type="entry name" value="SRCR-like"/>
    <property type="match status" value="2"/>
</dbReference>
<evidence type="ECO:0000256" key="9">
    <source>
        <dbReference type="SAM" id="SignalP"/>
    </source>
</evidence>
<dbReference type="InterPro" id="IPR001212">
    <property type="entry name" value="Somatomedin_B_dom"/>
</dbReference>
<feature type="compositionally biased region" description="Basic residues" evidence="7">
    <location>
        <begin position="1103"/>
        <end position="1114"/>
    </location>
</feature>
<feature type="transmembrane region" description="Helical" evidence="8">
    <location>
        <begin position="940"/>
        <end position="963"/>
    </location>
</feature>
<feature type="domain" description="G-protein coupled receptors family 2 profile 2" evidence="10">
    <location>
        <begin position="832"/>
        <end position="1087"/>
    </location>
</feature>
<evidence type="ECO:0000259" key="12">
    <source>
        <dbReference type="PROSITE" id="PS50958"/>
    </source>
</evidence>
<dbReference type="Pfam" id="PF01033">
    <property type="entry name" value="Somatomedin_B"/>
    <property type="match status" value="1"/>
</dbReference>
<dbReference type="Proteomes" id="UP000887568">
    <property type="component" value="Unplaced"/>
</dbReference>
<dbReference type="InterPro" id="IPR036772">
    <property type="entry name" value="SRCR-like_dom_sf"/>
</dbReference>
<keyword evidence="3 8" id="KW-1133">Transmembrane helix</keyword>
<dbReference type="InterPro" id="IPR053231">
    <property type="entry name" value="GPCR_LN-TM7"/>
</dbReference>
<keyword evidence="9" id="KW-0732">Signal</keyword>
<feature type="signal peptide" evidence="9">
    <location>
        <begin position="1"/>
        <end position="22"/>
    </location>
</feature>
<proteinExistence type="predicted"/>
<dbReference type="OrthoDB" id="6082634at2759"/>
<dbReference type="EnsemblMetazoa" id="XM_038195915.1">
    <property type="protein sequence ID" value="XP_038051843.1"/>
    <property type="gene ID" value="LOC119724728"/>
</dbReference>
<evidence type="ECO:0000313" key="14">
    <source>
        <dbReference type="Proteomes" id="UP000887568"/>
    </source>
</evidence>
<comment type="caution">
    <text evidence="6">Lacks conserved residue(s) required for the propagation of feature annotation.</text>
</comment>
<feature type="domain" description="SRCR" evidence="11">
    <location>
        <begin position="35"/>
        <end position="149"/>
    </location>
</feature>
<dbReference type="OMA" id="TIMICAN"/>
<evidence type="ECO:0000256" key="6">
    <source>
        <dbReference type="PROSITE-ProRule" id="PRU00196"/>
    </source>
</evidence>
<dbReference type="SMART" id="SM00201">
    <property type="entry name" value="SO"/>
    <property type="match status" value="1"/>
</dbReference>
<keyword evidence="5 6" id="KW-1015">Disulfide bond</keyword>
<dbReference type="InterPro" id="IPR000832">
    <property type="entry name" value="GPCR_2_secretin-like"/>
</dbReference>
<evidence type="ECO:0000256" key="1">
    <source>
        <dbReference type="ARBA" id="ARBA00004141"/>
    </source>
</evidence>
<feature type="transmembrane region" description="Helical" evidence="8">
    <location>
        <begin position="863"/>
        <end position="884"/>
    </location>
</feature>
<comment type="subcellular location">
    <subcellularLocation>
        <location evidence="1">Membrane</location>
        <topology evidence="1">Multi-pass membrane protein</topology>
    </subcellularLocation>
</comment>